<dbReference type="SUPFAM" id="SSF52788">
    <property type="entry name" value="Phosphotyrosine protein phosphatases I"/>
    <property type="match status" value="1"/>
</dbReference>
<sequence>MIATERPNILVVCGKNKKRSRTAEHIFKNDNRFNIRSVGLSPKSVRKISESDLNWADFVFVMETDQKAKIKEIYSFLELPTIENLNIPDDYEFMDDELVEILTDKINDTLMDVYEL</sequence>
<evidence type="ECO:0000313" key="2">
    <source>
        <dbReference type="Proteomes" id="UP001304671"/>
    </source>
</evidence>
<protein>
    <submittedName>
        <fullName evidence="1">Protein-tyrosine-phosphatase</fullName>
    </submittedName>
</protein>
<reference evidence="1 2" key="1">
    <citation type="submission" date="2023-12" db="EMBL/GenBank/DDBJ databases">
        <title>Novel species of the genus Arcicella isolated from rivers.</title>
        <authorList>
            <person name="Lu H."/>
        </authorList>
    </citation>
    <scope>NUCLEOTIDE SEQUENCE [LARGE SCALE GENOMIC DNA]</scope>
    <source>
        <strain evidence="1 2">LMG 21963</strain>
    </source>
</reference>
<keyword evidence="2" id="KW-1185">Reference proteome</keyword>
<dbReference type="Gene3D" id="3.40.50.2300">
    <property type="match status" value="1"/>
</dbReference>
<name>A0ABU5QKA9_9BACT</name>
<dbReference type="RefSeq" id="WP_323247925.1">
    <property type="nucleotide sequence ID" value="NZ_JAYFUL010000008.1"/>
</dbReference>
<proteinExistence type="predicted"/>
<dbReference type="EMBL" id="JAYFUL010000008">
    <property type="protein sequence ID" value="MEA5257502.1"/>
    <property type="molecule type" value="Genomic_DNA"/>
</dbReference>
<dbReference type="PIRSF" id="PIRSF029416">
    <property type="entry name" value="UCP029416_PTP"/>
    <property type="match status" value="1"/>
</dbReference>
<dbReference type="Proteomes" id="UP001304671">
    <property type="component" value="Unassembled WGS sequence"/>
</dbReference>
<evidence type="ECO:0000313" key="1">
    <source>
        <dbReference type="EMBL" id="MEA5257502.1"/>
    </source>
</evidence>
<comment type="caution">
    <text evidence="1">The sequence shown here is derived from an EMBL/GenBank/DDBJ whole genome shotgun (WGS) entry which is preliminary data.</text>
</comment>
<dbReference type="InterPro" id="IPR016919">
    <property type="entry name" value="UCP029416_PTP"/>
</dbReference>
<accession>A0ABU5QKA9</accession>
<organism evidence="1 2">
    <name type="scientific">Arcicella aquatica</name>
    <dbReference type="NCBI Taxonomy" id="217141"/>
    <lineage>
        <taxon>Bacteria</taxon>
        <taxon>Pseudomonadati</taxon>
        <taxon>Bacteroidota</taxon>
        <taxon>Cytophagia</taxon>
        <taxon>Cytophagales</taxon>
        <taxon>Flectobacillaceae</taxon>
        <taxon>Arcicella</taxon>
    </lineage>
</organism>
<dbReference type="InterPro" id="IPR036196">
    <property type="entry name" value="Ptyr_pPase_sf"/>
</dbReference>
<gene>
    <name evidence="1" type="ORF">VB264_06895</name>
</gene>